<evidence type="ECO:0000256" key="1">
    <source>
        <dbReference type="SAM" id="MobiDB-lite"/>
    </source>
</evidence>
<evidence type="ECO:0000313" key="3">
    <source>
        <dbReference type="Proteomes" id="UP001521931"/>
    </source>
</evidence>
<feature type="compositionally biased region" description="Low complexity" evidence="1">
    <location>
        <begin position="139"/>
        <end position="163"/>
    </location>
</feature>
<name>A0ABS9Q7G6_9MICO</name>
<dbReference type="Proteomes" id="UP001521931">
    <property type="component" value="Unassembled WGS sequence"/>
</dbReference>
<keyword evidence="3" id="KW-1185">Reference proteome</keyword>
<evidence type="ECO:0000313" key="2">
    <source>
        <dbReference type="EMBL" id="MCG7323819.1"/>
    </source>
</evidence>
<evidence type="ECO:0008006" key="4">
    <source>
        <dbReference type="Google" id="ProtNLM"/>
    </source>
</evidence>
<comment type="caution">
    <text evidence="2">The sequence shown here is derived from an EMBL/GenBank/DDBJ whole genome shotgun (WGS) entry which is preliminary data.</text>
</comment>
<proteinExistence type="predicted"/>
<sequence length="233" mass="24587">MASAYPHMIFATEAAGLDKDRLVALLDEAVPGGSTEQTALKLTWTRDGYAYTYWFEDADRVGEMYADYLPEGARRRPVINATTVIDMSGAADASGEHAGEARGIVEHLAAQDGVHVFAEATKRFVGMSYGDEPAPEPTPTATAATKPASVTPEPVQPEPVLEVAEPRAGDFGEPGLRVDEPSEDEVVAQPTVPEPAAAAEHQPGDFGEPGIRVDEPSEDLVDTHPAAPEPAAG</sequence>
<dbReference type="EMBL" id="JAKRCV010000124">
    <property type="protein sequence ID" value="MCG7323819.1"/>
    <property type="molecule type" value="Genomic_DNA"/>
</dbReference>
<feature type="region of interest" description="Disordered" evidence="1">
    <location>
        <begin position="128"/>
        <end position="233"/>
    </location>
</feature>
<reference evidence="2 3" key="1">
    <citation type="submission" date="2022-02" db="EMBL/GenBank/DDBJ databases">
        <title>Uncovering new skin microbiome diversity through culturing and metagenomics.</title>
        <authorList>
            <person name="Conlan S."/>
            <person name="Deming C."/>
            <person name="Nisc Comparative Sequencing Program N."/>
            <person name="Segre J.A."/>
        </authorList>
    </citation>
    <scope>NUCLEOTIDE SEQUENCE [LARGE SCALE GENOMIC DNA]</scope>
    <source>
        <strain evidence="2 3">ACRQZ</strain>
    </source>
</reference>
<gene>
    <name evidence="2" type="ORF">MHL29_18325</name>
</gene>
<protein>
    <recommendedName>
        <fullName evidence="4">ABM domain-containing protein</fullName>
    </recommendedName>
</protein>
<dbReference type="RefSeq" id="WP_239266725.1">
    <property type="nucleotide sequence ID" value="NZ_JAKRCV010000124.1"/>
</dbReference>
<organism evidence="2 3">
    <name type="scientific">Arsenicicoccus bolidensis</name>
    <dbReference type="NCBI Taxonomy" id="229480"/>
    <lineage>
        <taxon>Bacteria</taxon>
        <taxon>Bacillati</taxon>
        <taxon>Actinomycetota</taxon>
        <taxon>Actinomycetes</taxon>
        <taxon>Micrococcales</taxon>
        <taxon>Intrasporangiaceae</taxon>
        <taxon>Arsenicicoccus</taxon>
    </lineage>
</organism>
<accession>A0ABS9Q7G6</accession>
<feature type="compositionally biased region" description="Basic and acidic residues" evidence="1">
    <location>
        <begin position="164"/>
        <end position="180"/>
    </location>
</feature>